<dbReference type="Pfam" id="PF20240">
    <property type="entry name" value="DUF6597"/>
    <property type="match status" value="1"/>
</dbReference>
<dbReference type="InterPro" id="IPR050204">
    <property type="entry name" value="AraC_XylS_family_regulators"/>
</dbReference>
<dbReference type="EMBL" id="CP001739">
    <property type="protein sequence ID" value="ACZ08743.1"/>
    <property type="molecule type" value="Genomic_DNA"/>
</dbReference>
<keyword evidence="1" id="KW-0805">Transcription regulation</keyword>
<dbReference type="GO" id="GO:0043565">
    <property type="term" value="F:sequence-specific DNA binding"/>
    <property type="evidence" value="ECO:0007669"/>
    <property type="project" value="InterPro"/>
</dbReference>
<dbReference type="Pfam" id="PF12833">
    <property type="entry name" value="HTH_18"/>
    <property type="match status" value="1"/>
</dbReference>
<dbReference type="PANTHER" id="PTHR46796">
    <property type="entry name" value="HTH-TYPE TRANSCRIPTIONAL ACTIVATOR RHAS-RELATED"/>
    <property type="match status" value="1"/>
</dbReference>
<dbReference type="InterPro" id="IPR046532">
    <property type="entry name" value="DUF6597"/>
</dbReference>
<accession>D1AJ55</accession>
<sequence length="280" mass="32899">MIQEGVSLFMSLIKRYNVENNILKHFIKFYWFMESDSEISIDNKLLPVNNTDIIINYSSPVTYEKNGKPVIPDRVHFNGIRSSTEIIRQSGKVMVFGISFYPHGIYPLLKIPMREFAGKIENLDNILGNFSGFIADIMADNNISAKERIRVMEKIILEKMDCDCLDNREKKIFSDFYVNNKGVKDFCVKSGVNIKYLERLFFKYTGVSPKVFSRITRFQRISREMLYYRNYNNLTELAYDGEYYDQTHFIKEFRKFSGVTPGKFLNDRETVKHLLSEGEY</sequence>
<evidence type="ECO:0000256" key="2">
    <source>
        <dbReference type="ARBA" id="ARBA00023125"/>
    </source>
</evidence>
<dbReference type="SMART" id="SM00342">
    <property type="entry name" value="HTH_ARAC"/>
    <property type="match status" value="1"/>
</dbReference>
<reference evidence="6" key="1">
    <citation type="submission" date="2009-09" db="EMBL/GenBank/DDBJ databases">
        <title>The complete chromosome of Sebaldella termitidis ATCC 33386.</title>
        <authorList>
            <consortium name="US DOE Joint Genome Institute (JGI-PGF)"/>
            <person name="Lucas S."/>
            <person name="Copeland A."/>
            <person name="Lapidus A."/>
            <person name="Glavina del Rio T."/>
            <person name="Dalin E."/>
            <person name="Tice H."/>
            <person name="Bruce D."/>
            <person name="Goodwin L."/>
            <person name="Pitluck S."/>
            <person name="Kyrpides N."/>
            <person name="Mavromatis K."/>
            <person name="Ivanova N."/>
            <person name="Mikhailova N."/>
            <person name="Sims D."/>
            <person name="Meincke L."/>
            <person name="Brettin T."/>
            <person name="Detter J.C."/>
            <person name="Han C."/>
            <person name="Larimer F."/>
            <person name="Land M."/>
            <person name="Hauser L."/>
            <person name="Markowitz V."/>
            <person name="Cheng J.F."/>
            <person name="Hugenholtz P."/>
            <person name="Woyke T."/>
            <person name="Wu D."/>
            <person name="Eisen J.A."/>
        </authorList>
    </citation>
    <scope>NUCLEOTIDE SEQUENCE [LARGE SCALE GENOMIC DNA]</scope>
    <source>
        <strain evidence="6">ATCC 33386 / NCTC 11300</strain>
    </source>
</reference>
<proteinExistence type="predicted"/>
<evidence type="ECO:0000256" key="3">
    <source>
        <dbReference type="ARBA" id="ARBA00023163"/>
    </source>
</evidence>
<dbReference type="PANTHER" id="PTHR46796:SF13">
    <property type="entry name" value="HTH-TYPE TRANSCRIPTIONAL ACTIVATOR RHAS"/>
    <property type="match status" value="1"/>
</dbReference>
<organism evidence="5 6">
    <name type="scientific">Sebaldella termitidis (strain ATCC 33386 / NCTC 11300)</name>
    <dbReference type="NCBI Taxonomy" id="526218"/>
    <lineage>
        <taxon>Bacteria</taxon>
        <taxon>Fusobacteriati</taxon>
        <taxon>Fusobacteriota</taxon>
        <taxon>Fusobacteriia</taxon>
        <taxon>Fusobacteriales</taxon>
        <taxon>Leptotrichiaceae</taxon>
        <taxon>Sebaldella</taxon>
    </lineage>
</organism>
<evidence type="ECO:0000256" key="1">
    <source>
        <dbReference type="ARBA" id="ARBA00023015"/>
    </source>
</evidence>
<gene>
    <name evidence="5" type="ordered locus">Sterm_1886</name>
</gene>
<dbReference type="GO" id="GO:0003700">
    <property type="term" value="F:DNA-binding transcription factor activity"/>
    <property type="evidence" value="ECO:0007669"/>
    <property type="project" value="InterPro"/>
</dbReference>
<evidence type="ECO:0000313" key="6">
    <source>
        <dbReference type="Proteomes" id="UP000000845"/>
    </source>
</evidence>
<name>D1AJ55_SEBTE</name>
<dbReference type="Gene3D" id="1.10.10.60">
    <property type="entry name" value="Homeodomain-like"/>
    <property type="match status" value="1"/>
</dbReference>
<dbReference type="KEGG" id="str:Sterm_1886"/>
<dbReference type="PROSITE" id="PS01124">
    <property type="entry name" value="HTH_ARAC_FAMILY_2"/>
    <property type="match status" value="1"/>
</dbReference>
<evidence type="ECO:0000313" key="5">
    <source>
        <dbReference type="EMBL" id="ACZ08743.1"/>
    </source>
</evidence>
<dbReference type="Proteomes" id="UP000000845">
    <property type="component" value="Chromosome"/>
</dbReference>
<dbReference type="SUPFAM" id="SSF46689">
    <property type="entry name" value="Homeodomain-like"/>
    <property type="match status" value="1"/>
</dbReference>
<dbReference type="AlphaFoldDB" id="D1AJ55"/>
<keyword evidence="3" id="KW-0804">Transcription</keyword>
<protein>
    <submittedName>
        <fullName evidence="5">Transcriptional regulator, AraC family</fullName>
    </submittedName>
</protein>
<keyword evidence="2" id="KW-0238">DNA-binding</keyword>
<reference evidence="5 6" key="2">
    <citation type="journal article" date="2010" name="Stand. Genomic Sci.">
        <title>Complete genome sequence of Sebaldella termitidis type strain (NCTC 11300).</title>
        <authorList>
            <person name="Harmon-Smith M."/>
            <person name="Celia L."/>
            <person name="Chertkov O."/>
            <person name="Lapidus A."/>
            <person name="Copeland A."/>
            <person name="Glavina Del Rio T."/>
            <person name="Nolan M."/>
            <person name="Lucas S."/>
            <person name="Tice H."/>
            <person name="Cheng J.F."/>
            <person name="Han C."/>
            <person name="Detter J.C."/>
            <person name="Bruce D."/>
            <person name="Goodwin L."/>
            <person name="Pitluck S."/>
            <person name="Pati A."/>
            <person name="Liolios K."/>
            <person name="Ivanova N."/>
            <person name="Mavromatis K."/>
            <person name="Mikhailova N."/>
            <person name="Chen A."/>
            <person name="Palaniappan K."/>
            <person name="Land M."/>
            <person name="Hauser L."/>
            <person name="Chang Y.J."/>
            <person name="Jeffries C.D."/>
            <person name="Brettin T."/>
            <person name="Goker M."/>
            <person name="Beck B."/>
            <person name="Bristow J."/>
            <person name="Eisen J.A."/>
            <person name="Markowitz V."/>
            <person name="Hugenholtz P."/>
            <person name="Kyrpides N.C."/>
            <person name="Klenk H.P."/>
            <person name="Chen F."/>
        </authorList>
    </citation>
    <scope>NUCLEOTIDE SEQUENCE [LARGE SCALE GENOMIC DNA]</scope>
    <source>
        <strain evidence="6">ATCC 33386 / NCTC 11300</strain>
    </source>
</reference>
<dbReference type="HOGENOM" id="CLU_066193_1_0_0"/>
<dbReference type="InterPro" id="IPR018060">
    <property type="entry name" value="HTH_AraC"/>
</dbReference>
<dbReference type="eggNOG" id="COG2207">
    <property type="taxonomic scope" value="Bacteria"/>
</dbReference>
<evidence type="ECO:0000259" key="4">
    <source>
        <dbReference type="PROSITE" id="PS01124"/>
    </source>
</evidence>
<feature type="domain" description="HTH araC/xylS-type" evidence="4">
    <location>
        <begin position="167"/>
        <end position="267"/>
    </location>
</feature>
<dbReference type="InterPro" id="IPR009057">
    <property type="entry name" value="Homeodomain-like_sf"/>
</dbReference>
<keyword evidence="6" id="KW-1185">Reference proteome</keyword>
<dbReference type="STRING" id="526218.Sterm_1886"/>